<dbReference type="AlphaFoldDB" id="A0A9X3MS89"/>
<accession>A0A9X3MS89</accession>
<keyword evidence="1" id="KW-0812">Transmembrane</keyword>
<evidence type="ECO:0000256" key="1">
    <source>
        <dbReference type="SAM" id="Phobius"/>
    </source>
</evidence>
<dbReference type="RefSeq" id="WP_270040880.1">
    <property type="nucleotide sequence ID" value="NZ_JAPDOD010000013.1"/>
</dbReference>
<dbReference type="Proteomes" id="UP001149140">
    <property type="component" value="Unassembled WGS sequence"/>
</dbReference>
<dbReference type="EMBL" id="JAPDOD010000013">
    <property type="protein sequence ID" value="MDA0161664.1"/>
    <property type="molecule type" value="Genomic_DNA"/>
</dbReference>
<comment type="caution">
    <text evidence="2">The sequence shown here is derived from an EMBL/GenBank/DDBJ whole genome shotgun (WGS) entry which is preliminary data.</text>
</comment>
<name>A0A9X3MS89_9ACTN</name>
<protein>
    <submittedName>
        <fullName evidence="2">Uncharacterized protein</fullName>
    </submittedName>
</protein>
<keyword evidence="1" id="KW-1133">Transmembrane helix</keyword>
<reference evidence="2" key="1">
    <citation type="submission" date="2022-10" db="EMBL/GenBank/DDBJ databases">
        <title>The WGS of Solirubrobacter ginsenosidimutans DSM 21036.</title>
        <authorList>
            <person name="Jiang Z."/>
        </authorList>
    </citation>
    <scope>NUCLEOTIDE SEQUENCE</scope>
    <source>
        <strain evidence="2">DSM 21036</strain>
    </source>
</reference>
<gene>
    <name evidence="2" type="ORF">OM076_15405</name>
</gene>
<keyword evidence="1" id="KW-0472">Membrane</keyword>
<feature type="transmembrane region" description="Helical" evidence="1">
    <location>
        <begin position="36"/>
        <end position="59"/>
    </location>
</feature>
<proteinExistence type="predicted"/>
<evidence type="ECO:0000313" key="3">
    <source>
        <dbReference type="Proteomes" id="UP001149140"/>
    </source>
</evidence>
<sequence>MRTLKKLVLGETWWLPLGIAVVLIIGGLVIRPLAPALWHDAGGFLLLAGVLAVLLSSVARSATRRE</sequence>
<organism evidence="2 3">
    <name type="scientific">Solirubrobacter ginsenosidimutans</name>
    <dbReference type="NCBI Taxonomy" id="490573"/>
    <lineage>
        <taxon>Bacteria</taxon>
        <taxon>Bacillati</taxon>
        <taxon>Actinomycetota</taxon>
        <taxon>Thermoleophilia</taxon>
        <taxon>Solirubrobacterales</taxon>
        <taxon>Solirubrobacteraceae</taxon>
        <taxon>Solirubrobacter</taxon>
    </lineage>
</organism>
<keyword evidence="3" id="KW-1185">Reference proteome</keyword>
<feature type="transmembrane region" description="Helical" evidence="1">
    <location>
        <begin position="12"/>
        <end position="30"/>
    </location>
</feature>
<evidence type="ECO:0000313" key="2">
    <source>
        <dbReference type="EMBL" id="MDA0161664.1"/>
    </source>
</evidence>